<gene>
    <name evidence="8" type="ORF">HJG63_019563</name>
</gene>
<feature type="region of interest" description="Disordered" evidence="6">
    <location>
        <begin position="1"/>
        <end position="36"/>
    </location>
</feature>
<keyword evidence="9" id="KW-1185">Reference proteome</keyword>
<comment type="similarity">
    <text evidence="2">Belongs to the TMEM88 family.</text>
</comment>
<protein>
    <submittedName>
        <fullName evidence="8">Transmembrane protein 88B</fullName>
    </submittedName>
</protein>
<keyword evidence="3 7" id="KW-0812">Transmembrane</keyword>
<feature type="transmembrane region" description="Helical" evidence="7">
    <location>
        <begin position="76"/>
        <end position="98"/>
    </location>
</feature>
<evidence type="ECO:0000256" key="1">
    <source>
        <dbReference type="ARBA" id="ARBA00004141"/>
    </source>
</evidence>
<dbReference type="GO" id="GO:0090090">
    <property type="term" value="P:negative regulation of canonical Wnt signaling pathway"/>
    <property type="evidence" value="ECO:0007669"/>
    <property type="project" value="TreeGrafter"/>
</dbReference>
<dbReference type="AlphaFoldDB" id="A0A7J8KIP9"/>
<dbReference type="GO" id="GO:0030165">
    <property type="term" value="F:PDZ domain binding"/>
    <property type="evidence" value="ECO:0007669"/>
    <property type="project" value="TreeGrafter"/>
</dbReference>
<dbReference type="InterPro" id="IPR033355">
    <property type="entry name" value="TMEM88"/>
</dbReference>
<comment type="subcellular location">
    <subcellularLocation>
        <location evidence="1">Membrane</location>
        <topology evidence="1">Multi-pass membrane protein</topology>
    </subcellularLocation>
</comment>
<evidence type="ECO:0000256" key="3">
    <source>
        <dbReference type="ARBA" id="ARBA00022692"/>
    </source>
</evidence>
<name>A0A7J8KIP9_ROUAE</name>
<dbReference type="PANTHER" id="PTHR28628:SF2">
    <property type="entry name" value="TRANSMEMBRANE PROTEIN 88B"/>
    <property type="match status" value="1"/>
</dbReference>
<evidence type="ECO:0000256" key="6">
    <source>
        <dbReference type="SAM" id="MobiDB-lite"/>
    </source>
</evidence>
<evidence type="ECO:0000256" key="4">
    <source>
        <dbReference type="ARBA" id="ARBA00022989"/>
    </source>
</evidence>
<dbReference type="PANTHER" id="PTHR28628">
    <property type="entry name" value="TRANSMEMBRANE PROTEIN 88-RELATED"/>
    <property type="match status" value="1"/>
</dbReference>
<keyword evidence="5 7" id="KW-0472">Membrane</keyword>
<accession>A0A7J8KIP9</accession>
<evidence type="ECO:0000313" key="8">
    <source>
        <dbReference type="EMBL" id="KAF6508695.1"/>
    </source>
</evidence>
<evidence type="ECO:0000256" key="2">
    <source>
        <dbReference type="ARBA" id="ARBA00005734"/>
    </source>
</evidence>
<evidence type="ECO:0000313" key="9">
    <source>
        <dbReference type="Proteomes" id="UP000593571"/>
    </source>
</evidence>
<reference evidence="8 9" key="1">
    <citation type="journal article" date="2020" name="Nature">
        <title>Six reference-quality genomes reveal evolution of bat adaptations.</title>
        <authorList>
            <person name="Jebb D."/>
            <person name="Huang Z."/>
            <person name="Pippel M."/>
            <person name="Hughes G.M."/>
            <person name="Lavrichenko K."/>
            <person name="Devanna P."/>
            <person name="Winkler S."/>
            <person name="Jermiin L.S."/>
            <person name="Skirmuntt E.C."/>
            <person name="Katzourakis A."/>
            <person name="Burkitt-Gray L."/>
            <person name="Ray D.A."/>
            <person name="Sullivan K.A.M."/>
            <person name="Roscito J.G."/>
            <person name="Kirilenko B.M."/>
            <person name="Davalos L.M."/>
            <person name="Corthals A.P."/>
            <person name="Power M.L."/>
            <person name="Jones G."/>
            <person name="Ransome R.D."/>
            <person name="Dechmann D.K.N."/>
            <person name="Locatelli A.G."/>
            <person name="Puechmaille S.J."/>
            <person name="Fedrigo O."/>
            <person name="Jarvis E.D."/>
            <person name="Hiller M."/>
            <person name="Vernes S.C."/>
            <person name="Myers E.W."/>
            <person name="Teeling E.C."/>
        </authorList>
    </citation>
    <scope>NUCLEOTIDE SEQUENCE [LARGE SCALE GENOMIC DNA]</scope>
    <source>
        <strain evidence="8">MRouAeg1</strain>
        <tissue evidence="8">Muscle</tissue>
    </source>
</reference>
<dbReference type="Proteomes" id="UP000593571">
    <property type="component" value="Unassembled WGS sequence"/>
</dbReference>
<evidence type="ECO:0000256" key="7">
    <source>
        <dbReference type="SAM" id="Phobius"/>
    </source>
</evidence>
<dbReference type="EMBL" id="JACASE010000001">
    <property type="protein sequence ID" value="KAF6508695.1"/>
    <property type="molecule type" value="Genomic_DNA"/>
</dbReference>
<organism evidence="8 9">
    <name type="scientific">Rousettus aegyptiacus</name>
    <name type="common">Egyptian fruit bat</name>
    <name type="synonym">Pteropus aegyptiacus</name>
    <dbReference type="NCBI Taxonomy" id="9407"/>
    <lineage>
        <taxon>Eukaryota</taxon>
        <taxon>Metazoa</taxon>
        <taxon>Chordata</taxon>
        <taxon>Craniata</taxon>
        <taxon>Vertebrata</taxon>
        <taxon>Euteleostomi</taxon>
        <taxon>Mammalia</taxon>
        <taxon>Eutheria</taxon>
        <taxon>Laurasiatheria</taxon>
        <taxon>Chiroptera</taxon>
        <taxon>Yinpterochiroptera</taxon>
        <taxon>Pteropodoidea</taxon>
        <taxon>Pteropodidae</taxon>
        <taxon>Rousettinae</taxon>
        <taxon>Rousettus</taxon>
    </lineage>
</organism>
<sequence length="213" mass="21764">MGATRPTACESMSEEGRETEEDEGGSFSDTAPMLPQRLPDHQASARMSAGWAGLAAQGLGPLLLPGRVLAGLLLHLLLPATVFLLVLLPAAAPVYLGFLCHSKHVCSGGRVCPATPALPARSAPGPGGTIPMGSGGSQRPARQCCRPRAAPALPGMLDLLLFLPHRFGSALFSISSLGAASGQPTPVKILRLRAAQRGRPLGGTASPDCPLGA</sequence>
<dbReference type="GO" id="GO:0005886">
    <property type="term" value="C:plasma membrane"/>
    <property type="evidence" value="ECO:0007669"/>
    <property type="project" value="TreeGrafter"/>
</dbReference>
<comment type="caution">
    <text evidence="8">The sequence shown here is derived from an EMBL/GenBank/DDBJ whole genome shotgun (WGS) entry which is preliminary data.</text>
</comment>
<proteinExistence type="inferred from homology"/>
<keyword evidence="4 7" id="KW-1133">Transmembrane helix</keyword>
<evidence type="ECO:0000256" key="5">
    <source>
        <dbReference type="ARBA" id="ARBA00023136"/>
    </source>
</evidence>